<feature type="signal peptide" evidence="1">
    <location>
        <begin position="1"/>
        <end position="23"/>
    </location>
</feature>
<evidence type="ECO:0000313" key="4">
    <source>
        <dbReference type="Proteomes" id="UP000568106"/>
    </source>
</evidence>
<name>A0A7W8ILW1_9BACT</name>
<dbReference type="Proteomes" id="UP000568106">
    <property type="component" value="Unassembled WGS sequence"/>
</dbReference>
<keyword evidence="3" id="KW-0645">Protease</keyword>
<comment type="caution">
    <text evidence="3">The sequence shown here is derived from an EMBL/GenBank/DDBJ whole genome shotgun (WGS) entry which is preliminary data.</text>
</comment>
<dbReference type="SUPFAM" id="SSF52317">
    <property type="entry name" value="Class I glutamine amidotransferase-like"/>
    <property type="match status" value="1"/>
</dbReference>
<dbReference type="Pfam" id="PF01965">
    <property type="entry name" value="DJ-1_PfpI"/>
    <property type="match status" value="1"/>
</dbReference>
<evidence type="ECO:0000259" key="2">
    <source>
        <dbReference type="Pfam" id="PF01965"/>
    </source>
</evidence>
<dbReference type="Gene3D" id="3.40.50.880">
    <property type="match status" value="1"/>
</dbReference>
<feature type="chain" id="PRO_5030794261" evidence="1">
    <location>
        <begin position="24"/>
        <end position="312"/>
    </location>
</feature>
<keyword evidence="4" id="KW-1185">Reference proteome</keyword>
<sequence length="312" mass="33500">MNRRNLLKSSAALGFASALPALAGDKLFASAGAGQPQTGKDQPMARTNPLIPPAKGSIPIAFPISEGTQLIDFAGPWEIFDGVVKPGTTNEAAFEVYTVAETLKRISASGMKVVPDYTFETAPAPKLIVIPAQGGATKAMIDWIRMSSKSTDVTMSVCTGAFVLARTGLLSGKSATTFHEAFDGFAKQYPDIKLIRGARFVEDGNLASSGGLTSGMDLAFRVVERYFGREMTEKLAFQLEYQGKGWMNAASNEVYAKYESPKKATTGPLCPICSMEGDPAISSSYKGKTYYFCMQEHKATFDEAPEDFVKAT</sequence>
<evidence type="ECO:0000313" key="3">
    <source>
        <dbReference type="EMBL" id="MBB5319519.1"/>
    </source>
</evidence>
<dbReference type="EMBL" id="JACHDY010000010">
    <property type="protein sequence ID" value="MBB5319519.1"/>
    <property type="molecule type" value="Genomic_DNA"/>
</dbReference>
<accession>A0A7W8ILW1</accession>
<dbReference type="GO" id="GO:0016491">
    <property type="term" value="F:oxidoreductase activity"/>
    <property type="evidence" value="ECO:0007669"/>
    <property type="project" value="InterPro"/>
</dbReference>
<dbReference type="InterPro" id="IPR012348">
    <property type="entry name" value="RNR-like"/>
</dbReference>
<organism evidence="3 4">
    <name type="scientific">Tunturiibacter empetritectus</name>
    <dbReference type="NCBI Taxonomy" id="3069691"/>
    <lineage>
        <taxon>Bacteria</taxon>
        <taxon>Pseudomonadati</taxon>
        <taxon>Acidobacteriota</taxon>
        <taxon>Terriglobia</taxon>
        <taxon>Terriglobales</taxon>
        <taxon>Acidobacteriaceae</taxon>
        <taxon>Tunturiibacter</taxon>
    </lineage>
</organism>
<dbReference type="PROSITE" id="PS51318">
    <property type="entry name" value="TAT"/>
    <property type="match status" value="1"/>
</dbReference>
<dbReference type="InterPro" id="IPR052158">
    <property type="entry name" value="INH-QAR"/>
</dbReference>
<dbReference type="Gene3D" id="1.10.620.20">
    <property type="entry name" value="Ribonucleotide Reductase, subunit A"/>
    <property type="match status" value="1"/>
</dbReference>
<dbReference type="PANTHER" id="PTHR43130:SF3">
    <property type="entry name" value="HTH-TYPE TRANSCRIPTIONAL REGULATOR RV1931C"/>
    <property type="match status" value="1"/>
</dbReference>
<reference evidence="3" key="1">
    <citation type="submission" date="2020-08" db="EMBL/GenBank/DDBJ databases">
        <title>Genomic Encyclopedia of Type Strains, Phase IV (KMG-V): Genome sequencing to study the core and pangenomes of soil and plant-associated prokaryotes.</title>
        <authorList>
            <person name="Whitman W."/>
        </authorList>
    </citation>
    <scope>NUCLEOTIDE SEQUENCE [LARGE SCALE GENOMIC DNA]</scope>
    <source>
        <strain evidence="3">M8UP27</strain>
    </source>
</reference>
<dbReference type="GO" id="GO:0006508">
    <property type="term" value="P:proteolysis"/>
    <property type="evidence" value="ECO:0007669"/>
    <property type="project" value="UniProtKB-KW"/>
</dbReference>
<keyword evidence="1" id="KW-0732">Signal</keyword>
<dbReference type="GO" id="GO:0008233">
    <property type="term" value="F:peptidase activity"/>
    <property type="evidence" value="ECO:0007669"/>
    <property type="project" value="UniProtKB-KW"/>
</dbReference>
<dbReference type="CDD" id="cd03139">
    <property type="entry name" value="GATase1_PfpI_2"/>
    <property type="match status" value="1"/>
</dbReference>
<keyword evidence="3" id="KW-0378">Hydrolase</keyword>
<dbReference type="InterPro" id="IPR006311">
    <property type="entry name" value="TAT_signal"/>
</dbReference>
<protein>
    <submittedName>
        <fullName evidence="3">Intracellular protease/amidase/YHS domain-containing protein</fullName>
    </submittedName>
</protein>
<evidence type="ECO:0000256" key="1">
    <source>
        <dbReference type="SAM" id="SignalP"/>
    </source>
</evidence>
<dbReference type="InterPro" id="IPR029062">
    <property type="entry name" value="Class_I_gatase-like"/>
</dbReference>
<feature type="domain" description="DJ-1/PfpI" evidence="2">
    <location>
        <begin position="60"/>
        <end position="224"/>
    </location>
</feature>
<dbReference type="AlphaFoldDB" id="A0A7W8ILW1"/>
<gene>
    <name evidence="3" type="ORF">HDF09_004228</name>
</gene>
<dbReference type="PANTHER" id="PTHR43130">
    <property type="entry name" value="ARAC-FAMILY TRANSCRIPTIONAL REGULATOR"/>
    <property type="match status" value="1"/>
</dbReference>
<proteinExistence type="predicted"/>
<dbReference type="InterPro" id="IPR002818">
    <property type="entry name" value="DJ-1/PfpI"/>
</dbReference>